<dbReference type="PANTHER" id="PTHR11963:SF48">
    <property type="entry name" value="DIPEPTIDASE B, ISOFORM A"/>
    <property type="match status" value="1"/>
</dbReference>
<keyword evidence="2" id="KW-0031">Aminopeptidase</keyword>
<dbReference type="InterPro" id="IPR011356">
    <property type="entry name" value="Leucine_aapep/pepB"/>
</dbReference>
<dbReference type="GO" id="GO:0006508">
    <property type="term" value="P:proteolysis"/>
    <property type="evidence" value="ECO:0007669"/>
    <property type="project" value="UniProtKB-KW"/>
</dbReference>
<dbReference type="Pfam" id="PF00883">
    <property type="entry name" value="Peptidase_M17"/>
    <property type="match status" value="1"/>
</dbReference>
<dbReference type="GO" id="GO:0005737">
    <property type="term" value="C:cytoplasm"/>
    <property type="evidence" value="ECO:0007669"/>
    <property type="project" value="InterPro"/>
</dbReference>
<keyword evidence="3" id="KW-0645">Protease</keyword>
<dbReference type="Proteomes" id="UP000281553">
    <property type="component" value="Unassembled WGS sequence"/>
</dbReference>
<keyword evidence="7" id="KW-1185">Reference proteome</keyword>
<keyword evidence="4" id="KW-0378">Hydrolase</keyword>
<organism evidence="6 7">
    <name type="scientific">Dibothriocephalus latus</name>
    <name type="common">Fish tapeworm</name>
    <name type="synonym">Diphyllobothrium latum</name>
    <dbReference type="NCBI Taxonomy" id="60516"/>
    <lineage>
        <taxon>Eukaryota</taxon>
        <taxon>Metazoa</taxon>
        <taxon>Spiralia</taxon>
        <taxon>Lophotrochozoa</taxon>
        <taxon>Platyhelminthes</taxon>
        <taxon>Cestoda</taxon>
        <taxon>Eucestoda</taxon>
        <taxon>Diphyllobothriidea</taxon>
        <taxon>Diphyllobothriidae</taxon>
        <taxon>Dibothriocephalus</taxon>
    </lineage>
</organism>
<name>A0A3P7M5C7_DIBLA</name>
<proteinExistence type="inferred from homology"/>
<evidence type="ECO:0000256" key="3">
    <source>
        <dbReference type="ARBA" id="ARBA00022670"/>
    </source>
</evidence>
<evidence type="ECO:0000256" key="4">
    <source>
        <dbReference type="ARBA" id="ARBA00022801"/>
    </source>
</evidence>
<accession>A0A3P7M5C7</accession>
<reference evidence="6 7" key="1">
    <citation type="submission" date="2018-11" db="EMBL/GenBank/DDBJ databases">
        <authorList>
            <consortium name="Pathogen Informatics"/>
        </authorList>
    </citation>
    <scope>NUCLEOTIDE SEQUENCE [LARGE SCALE GENOMIC DNA]</scope>
</reference>
<evidence type="ECO:0000313" key="6">
    <source>
        <dbReference type="EMBL" id="VDN21140.1"/>
    </source>
</evidence>
<dbReference type="PROSITE" id="PS00631">
    <property type="entry name" value="CYTOSOL_AP"/>
    <property type="match status" value="1"/>
</dbReference>
<sequence>MMEYQGSNTTDEALLLAGKGITFDSGGANIKVKNYMQGMHRDKCGAAAVAGFFKTVSMLKPGSLKVMGFMAFVRNSPGADAYIPDEILTSLAGRRVRVVNTDAEGRVVLTDMLYYAKEAVSPRLLPDFPAVFYFANITKIM</sequence>
<evidence type="ECO:0000259" key="5">
    <source>
        <dbReference type="PROSITE" id="PS00631"/>
    </source>
</evidence>
<dbReference type="AlphaFoldDB" id="A0A3P7M5C7"/>
<evidence type="ECO:0000313" key="7">
    <source>
        <dbReference type="Proteomes" id="UP000281553"/>
    </source>
</evidence>
<dbReference type="GO" id="GO:0070006">
    <property type="term" value="F:metalloaminopeptidase activity"/>
    <property type="evidence" value="ECO:0007669"/>
    <property type="project" value="InterPro"/>
</dbReference>
<evidence type="ECO:0000256" key="2">
    <source>
        <dbReference type="ARBA" id="ARBA00022438"/>
    </source>
</evidence>
<dbReference type="PRINTS" id="PR00481">
    <property type="entry name" value="LAMNOPPTDASE"/>
</dbReference>
<protein>
    <recommendedName>
        <fullName evidence="5">Cytosol aminopeptidase domain-containing protein</fullName>
    </recommendedName>
</protein>
<dbReference type="EMBL" id="UYRU01071531">
    <property type="protein sequence ID" value="VDN21140.1"/>
    <property type="molecule type" value="Genomic_DNA"/>
</dbReference>
<dbReference type="PANTHER" id="PTHR11963">
    <property type="entry name" value="LEUCINE AMINOPEPTIDASE-RELATED"/>
    <property type="match status" value="1"/>
</dbReference>
<dbReference type="GO" id="GO:0030145">
    <property type="term" value="F:manganese ion binding"/>
    <property type="evidence" value="ECO:0007669"/>
    <property type="project" value="InterPro"/>
</dbReference>
<comment type="similarity">
    <text evidence="1">Belongs to the peptidase M17 family.</text>
</comment>
<dbReference type="SUPFAM" id="SSF53187">
    <property type="entry name" value="Zn-dependent exopeptidases"/>
    <property type="match status" value="1"/>
</dbReference>
<feature type="domain" description="Cytosol aminopeptidase" evidence="5">
    <location>
        <begin position="100"/>
        <end position="107"/>
    </location>
</feature>
<dbReference type="InterPro" id="IPR000819">
    <property type="entry name" value="Peptidase_M17_C"/>
</dbReference>
<evidence type="ECO:0000256" key="1">
    <source>
        <dbReference type="ARBA" id="ARBA00009528"/>
    </source>
</evidence>
<gene>
    <name evidence="6" type="ORF">DILT_LOCUS13766</name>
</gene>
<dbReference type="Gene3D" id="3.40.630.10">
    <property type="entry name" value="Zn peptidases"/>
    <property type="match status" value="1"/>
</dbReference>
<dbReference type="OrthoDB" id="10041421at2759"/>